<dbReference type="InterPro" id="IPR035940">
    <property type="entry name" value="CAP_sf"/>
</dbReference>
<feature type="region of interest" description="Disordered" evidence="1">
    <location>
        <begin position="183"/>
        <end position="214"/>
    </location>
</feature>
<dbReference type="PANTHER" id="PTHR31157">
    <property type="entry name" value="SCP DOMAIN-CONTAINING PROTEIN"/>
    <property type="match status" value="1"/>
</dbReference>
<dbReference type="VEuPathDB" id="MicrosporidiaDB:HERIO_2300"/>
<dbReference type="InterPro" id="IPR014044">
    <property type="entry name" value="CAP_dom"/>
</dbReference>
<dbReference type="Gene3D" id="3.40.33.10">
    <property type="entry name" value="CAP"/>
    <property type="match status" value="1"/>
</dbReference>
<comment type="caution">
    <text evidence="3">The sequence shown here is derived from an EMBL/GenBank/DDBJ whole genome shotgun (WGS) entry which is preliminary data.</text>
</comment>
<evidence type="ECO:0000256" key="1">
    <source>
        <dbReference type="SAM" id="MobiDB-lite"/>
    </source>
</evidence>
<gene>
    <name evidence="3" type="ORF">A0H76_2378</name>
</gene>
<dbReference type="VEuPathDB" id="MicrosporidiaDB:A0H76_2378"/>
<dbReference type="SUPFAM" id="SSF55797">
    <property type="entry name" value="PR-1-like"/>
    <property type="match status" value="1"/>
</dbReference>
<evidence type="ECO:0000313" key="3">
    <source>
        <dbReference type="EMBL" id="ORE00573.1"/>
    </source>
</evidence>
<dbReference type="CDD" id="cd05379">
    <property type="entry name" value="CAP_bacterial"/>
    <property type="match status" value="1"/>
</dbReference>
<evidence type="ECO:0000313" key="4">
    <source>
        <dbReference type="Proteomes" id="UP000192501"/>
    </source>
</evidence>
<accession>A0A1X0QLC4</accession>
<feature type="compositionally biased region" description="Basic and acidic residues" evidence="1">
    <location>
        <begin position="185"/>
        <end position="214"/>
    </location>
</feature>
<dbReference type="EMBL" id="LTAI01000007">
    <property type="protein sequence ID" value="ORE00573.1"/>
    <property type="molecule type" value="Genomic_DNA"/>
</dbReference>
<dbReference type="Proteomes" id="UP000192501">
    <property type="component" value="Unassembled WGS sequence"/>
</dbReference>
<organism evidence="3 4">
    <name type="scientific">Hepatospora eriocheir</name>
    <dbReference type="NCBI Taxonomy" id="1081669"/>
    <lineage>
        <taxon>Eukaryota</taxon>
        <taxon>Fungi</taxon>
        <taxon>Fungi incertae sedis</taxon>
        <taxon>Microsporidia</taxon>
        <taxon>Hepatosporidae</taxon>
        <taxon>Hepatospora</taxon>
    </lineage>
</organism>
<dbReference type="Pfam" id="PF00188">
    <property type="entry name" value="CAP"/>
    <property type="match status" value="1"/>
</dbReference>
<evidence type="ECO:0000259" key="2">
    <source>
        <dbReference type="Pfam" id="PF00188"/>
    </source>
</evidence>
<reference evidence="3 4" key="1">
    <citation type="journal article" date="2017" name="Environ. Microbiol.">
        <title>Decay of the glycolytic pathway and adaptation to intranuclear parasitism within Enterocytozoonidae microsporidia.</title>
        <authorList>
            <person name="Wiredu Boakye D."/>
            <person name="Jaroenlak P."/>
            <person name="Prachumwat A."/>
            <person name="Williams T.A."/>
            <person name="Bateman K.S."/>
            <person name="Itsathitphaisarn O."/>
            <person name="Sritunyalucksana K."/>
            <person name="Paszkiewicz K.H."/>
            <person name="Moore K.A."/>
            <person name="Stentiford G.D."/>
            <person name="Williams B.A."/>
        </authorList>
    </citation>
    <scope>NUCLEOTIDE SEQUENCE [LARGE SCALE GENOMIC DNA]</scope>
    <source>
        <strain evidence="4">canceri</strain>
    </source>
</reference>
<feature type="domain" description="SCP" evidence="2">
    <location>
        <begin position="19"/>
        <end position="134"/>
    </location>
</feature>
<dbReference type="PANTHER" id="PTHR31157:SF1">
    <property type="entry name" value="SCP DOMAIN-CONTAINING PROTEIN"/>
    <property type="match status" value="1"/>
</dbReference>
<protein>
    <recommendedName>
        <fullName evidence="2">SCP domain-containing protein</fullName>
    </recommendedName>
</protein>
<dbReference type="AlphaFoldDB" id="A0A1X0QLC4"/>
<name>A0A1X0QLC4_9MICR</name>
<sequence length="406" mass="46721">MLIIFLNKICCKVSMELFDKINSYRVKHDLEEFEFKEELKEVAQEQADYMCKINKLTHANQDLIPLKQRIRDKGIDMVMKAGENIAKSDSEAYESIAKLWMKNEGHKNNILGNYTHSAIATCKTPDDIIYWVEVFANLSDQQGYKNYKNNSISKNKLYLIIKDKLKKMNNENLTEDDLLSSLNEKSNKNDKNKKDKENTLKDGKNKNNNLDKENVKNDKENEIIKEIEDFIPKALEKFKNEILNSMKNNTVNPNTELINSSLPNDTLTINFNTIPNSSSDQLKDLKTALVNVKDNSSINIPMFDNNHTNHTLNDNTLNDTSTLNGKNTLNTNTLNKNNNQINNTKSINELNNVTTNKTTEPTIDMKDDKHLIKLIEEVIESNKYNLTVVDKKKDDKEKNIEIAEPL</sequence>
<proteinExistence type="predicted"/>